<feature type="transmembrane region" description="Helical" evidence="2">
    <location>
        <begin position="126"/>
        <end position="145"/>
    </location>
</feature>
<dbReference type="Proteomes" id="UP000480425">
    <property type="component" value="Unassembled WGS sequence"/>
</dbReference>
<keyword evidence="2" id="KW-0812">Transmembrane</keyword>
<dbReference type="EMBL" id="VZCB01000046">
    <property type="protein sequence ID" value="MQN80362.1"/>
    <property type="molecule type" value="Genomic_DNA"/>
</dbReference>
<dbReference type="Pfam" id="PF14237">
    <property type="entry name" value="GYF_2"/>
    <property type="match status" value="1"/>
</dbReference>
<evidence type="ECO:0000256" key="1">
    <source>
        <dbReference type="SAM" id="MobiDB-lite"/>
    </source>
</evidence>
<keyword evidence="2" id="KW-1133">Transmembrane helix</keyword>
<proteinExistence type="predicted"/>
<evidence type="ECO:0000259" key="3">
    <source>
        <dbReference type="Pfam" id="PF14237"/>
    </source>
</evidence>
<sequence>MYKNQKTKMEYFIIDNNGQQAGPFSQDQLVQKAISPETLVWKQGMADWTPAWKVEELRIVLEAVEANKPNSTNQQENQEPQQQTSEQAQQQAYQQAQQQAYQQGFQQGATMNANFQQQPKKRKSHMAIKLIIGLIVFIIAVFAVSNPGADAHKEKVRTEVGKAIEKATSTSDNNFFTQALRSVAKMMAGSVMDEAMNQLFEYHNYIVCSKGTVEFNGKQHTVSFGILGTVYTMNADDMVKALEGADNLQLEEMNSSSSDDTSSIDGTNDESTSSSDDTSADEGFGAKVQKRLEDKANQAMDKAADKVGKKIEEKINQKLDEATDSSKVEKFIDKILEFL</sequence>
<feature type="domain" description="GYF" evidence="3">
    <location>
        <begin position="11"/>
        <end position="57"/>
    </location>
</feature>
<dbReference type="AlphaFoldDB" id="A0A6G1TYH9"/>
<accession>A0A6G1TYH9</accession>
<feature type="compositionally biased region" description="Low complexity" evidence="1">
    <location>
        <begin position="255"/>
        <end position="277"/>
    </location>
</feature>
<evidence type="ECO:0000313" key="4">
    <source>
        <dbReference type="EMBL" id="MQN80362.1"/>
    </source>
</evidence>
<feature type="region of interest" description="Disordered" evidence="1">
    <location>
        <begin position="252"/>
        <end position="289"/>
    </location>
</feature>
<gene>
    <name evidence="4" type="ORF">F7D73_05250</name>
</gene>
<name>A0A6G1TYH9_9BACT</name>
<evidence type="ECO:0000256" key="2">
    <source>
        <dbReference type="SAM" id="Phobius"/>
    </source>
</evidence>
<organism evidence="4 5">
    <name type="scientific">Segatella copri</name>
    <dbReference type="NCBI Taxonomy" id="165179"/>
    <lineage>
        <taxon>Bacteria</taxon>
        <taxon>Pseudomonadati</taxon>
        <taxon>Bacteroidota</taxon>
        <taxon>Bacteroidia</taxon>
        <taxon>Bacteroidales</taxon>
        <taxon>Prevotellaceae</taxon>
        <taxon>Segatella</taxon>
    </lineage>
</organism>
<dbReference type="SUPFAM" id="SSF81995">
    <property type="entry name" value="beta-sandwich domain of Sec23/24"/>
    <property type="match status" value="1"/>
</dbReference>
<keyword evidence="2" id="KW-0472">Membrane</keyword>
<dbReference type="OrthoDB" id="9815705at2"/>
<evidence type="ECO:0000313" key="5">
    <source>
        <dbReference type="Proteomes" id="UP000480425"/>
    </source>
</evidence>
<comment type="caution">
    <text evidence="4">The sequence shown here is derived from an EMBL/GenBank/DDBJ whole genome shotgun (WGS) entry which is preliminary data.</text>
</comment>
<protein>
    <submittedName>
        <fullName evidence="4">DUF4339 domain-containing protein</fullName>
    </submittedName>
</protein>
<dbReference type="InterPro" id="IPR025640">
    <property type="entry name" value="GYF_2"/>
</dbReference>
<feature type="region of interest" description="Disordered" evidence="1">
    <location>
        <begin position="69"/>
        <end position="95"/>
    </location>
</feature>
<reference evidence="4 5" key="1">
    <citation type="submission" date="2019-09" db="EMBL/GenBank/DDBJ databases">
        <title>Distinct polysaccharide growth profiles of human intestinal Prevotella copri isolates.</title>
        <authorList>
            <person name="Fehlner-Peach H."/>
            <person name="Magnabosco C."/>
            <person name="Raghavan V."/>
            <person name="Scher J.U."/>
            <person name="Tett A."/>
            <person name="Cox L.M."/>
            <person name="Gottsegen C."/>
            <person name="Watters A."/>
            <person name="Wiltshire- Gordon J.D."/>
            <person name="Segata N."/>
            <person name="Bonneau R."/>
            <person name="Littman D.R."/>
        </authorList>
    </citation>
    <scope>NUCLEOTIDE SEQUENCE [LARGE SCALE GENOMIC DNA]</scope>
    <source>
        <strain evidence="5">iA622</strain>
    </source>
</reference>